<dbReference type="EMBL" id="JASPKZ010007831">
    <property type="protein sequence ID" value="KAJ9582040.1"/>
    <property type="molecule type" value="Genomic_DNA"/>
</dbReference>
<organism evidence="2 3">
    <name type="scientific">Diploptera punctata</name>
    <name type="common">Pacific beetle cockroach</name>
    <dbReference type="NCBI Taxonomy" id="6984"/>
    <lineage>
        <taxon>Eukaryota</taxon>
        <taxon>Metazoa</taxon>
        <taxon>Ecdysozoa</taxon>
        <taxon>Arthropoda</taxon>
        <taxon>Hexapoda</taxon>
        <taxon>Insecta</taxon>
        <taxon>Pterygota</taxon>
        <taxon>Neoptera</taxon>
        <taxon>Polyneoptera</taxon>
        <taxon>Dictyoptera</taxon>
        <taxon>Blattodea</taxon>
        <taxon>Blaberoidea</taxon>
        <taxon>Blaberidae</taxon>
        <taxon>Diplopterinae</taxon>
        <taxon>Diploptera</taxon>
    </lineage>
</organism>
<name>A0AAD8E986_DIPPU</name>
<dbReference type="GO" id="GO:0016192">
    <property type="term" value="P:vesicle-mediated transport"/>
    <property type="evidence" value="ECO:0007669"/>
    <property type="project" value="InterPro"/>
</dbReference>
<dbReference type="InterPro" id="IPR001619">
    <property type="entry name" value="Sec1-like"/>
</dbReference>
<evidence type="ECO:0000313" key="2">
    <source>
        <dbReference type="EMBL" id="KAJ9582040.1"/>
    </source>
</evidence>
<protein>
    <recommendedName>
        <fullName evidence="4">Sec1 family domain-containing protein 2</fullName>
    </recommendedName>
</protein>
<sequence>MVLTLHQFCQVGWREICKKVKKAVVYIDNEAAECLHWNGGLMEMMSAGALTVKEFSSFENGNPDQKKAVFILSSPVHGTTKMILQDLIHNSSFEYCVLITSAHPRVHMFAKFGGHREGIEDMSLFHSLEEEMLEWMGNMNYTVEVIYSPLFIQPLTEMIFLTPPFRDMFPFSEAHIPKILQLQQLQHKAVHMQTHGSLSSIEFATLPLEVQLTIHQLVSCLHSLFVSLEMQEDIYTLGHLSALVAGQLEALPDASNRRKTAANHCSLILIDRTLDLASVTSYNSDSLLDRILAVLPRLPGHTNDVAVNMSPICSAKVSSALENVILPPGCLAQPNYDICPQQALAVTQTLRSPRTAQLEVIVSIEKVLLQNLGSSKTGVGVLAQETWLQLVKTRQRERNLSLADIFGLLIHLFSLAGTDVEFPAVEQSHLVSALTQALSEDRDQLQGNLSKLVELKSEEEYEEIAAEVFSKLRYIASARKNLVRYRSLLSQQGPSQPTAYHSLLHQLMADVLDPARPELPDLTNKSSGLKVILKSGFSLLLNRQKHQHPLDNPLVIVFILGGITAQEVKVIQEMLVSSGQDTKVLIGGTRLLSPSDVVEAIFVKDPLMQDML</sequence>
<dbReference type="Pfam" id="PF00995">
    <property type="entry name" value="Sec1"/>
    <property type="match status" value="1"/>
</dbReference>
<evidence type="ECO:0008006" key="4">
    <source>
        <dbReference type="Google" id="ProtNLM"/>
    </source>
</evidence>
<dbReference type="InterPro" id="IPR036045">
    <property type="entry name" value="Sec1-like_sf"/>
</dbReference>
<accession>A0AAD8E986</accession>
<reference evidence="2" key="2">
    <citation type="submission" date="2023-05" db="EMBL/GenBank/DDBJ databases">
        <authorList>
            <person name="Fouks B."/>
        </authorList>
    </citation>
    <scope>NUCLEOTIDE SEQUENCE</scope>
    <source>
        <strain evidence="2">Stay&amp;Tobe</strain>
        <tissue evidence="2">Testes</tissue>
    </source>
</reference>
<dbReference type="InterPro" id="IPR027482">
    <property type="entry name" value="Sec1-like_dom2"/>
</dbReference>
<reference evidence="2" key="1">
    <citation type="journal article" date="2023" name="IScience">
        <title>Live-bearing cockroach genome reveals convergent evolutionary mechanisms linked to viviparity in insects and beyond.</title>
        <authorList>
            <person name="Fouks B."/>
            <person name="Harrison M.C."/>
            <person name="Mikhailova A.A."/>
            <person name="Marchal E."/>
            <person name="English S."/>
            <person name="Carruthers M."/>
            <person name="Jennings E.C."/>
            <person name="Chiamaka E.L."/>
            <person name="Frigard R.A."/>
            <person name="Pippel M."/>
            <person name="Attardo G.M."/>
            <person name="Benoit J.B."/>
            <person name="Bornberg-Bauer E."/>
            <person name="Tobe S.S."/>
        </authorList>
    </citation>
    <scope>NUCLEOTIDE SEQUENCE</scope>
    <source>
        <strain evidence="2">Stay&amp;Tobe</strain>
    </source>
</reference>
<dbReference type="PANTHER" id="PTHR11679">
    <property type="entry name" value="VESICLE PROTEIN SORTING-ASSOCIATED"/>
    <property type="match status" value="1"/>
</dbReference>
<dbReference type="Gene3D" id="3.40.50.1910">
    <property type="match status" value="1"/>
</dbReference>
<comment type="caution">
    <text evidence="2">The sequence shown here is derived from an EMBL/GenBank/DDBJ whole genome shotgun (WGS) entry which is preliminary data.</text>
</comment>
<evidence type="ECO:0000256" key="1">
    <source>
        <dbReference type="ARBA" id="ARBA00009884"/>
    </source>
</evidence>
<gene>
    <name evidence="2" type="ORF">L9F63_003623</name>
</gene>
<dbReference type="Proteomes" id="UP001233999">
    <property type="component" value="Unassembled WGS sequence"/>
</dbReference>
<dbReference type="SUPFAM" id="SSF56815">
    <property type="entry name" value="Sec1/munc18-like (SM) proteins"/>
    <property type="match status" value="2"/>
</dbReference>
<proteinExistence type="inferred from homology"/>
<keyword evidence="3" id="KW-1185">Reference proteome</keyword>
<comment type="similarity">
    <text evidence="1">Belongs to the STXBP/unc-18/SEC1 family.</text>
</comment>
<evidence type="ECO:0000313" key="3">
    <source>
        <dbReference type="Proteomes" id="UP001233999"/>
    </source>
</evidence>
<dbReference type="AlphaFoldDB" id="A0AAD8E986"/>